<name>A0ABS6H629_9PROT</name>
<proteinExistence type="predicted"/>
<evidence type="ECO:0008006" key="3">
    <source>
        <dbReference type="Google" id="ProtNLM"/>
    </source>
</evidence>
<gene>
    <name evidence="1" type="ORF">JJQ90_10530</name>
</gene>
<accession>A0ABS6H629</accession>
<sequence>MPPPTPAPVACPPRGTPLVRVTISDPEPRVLNPVSADALRRLADLPEEAYSQGTVLHHLGLTLSRVEWRSEITVRSQGAGNGPVCGVPSEIRLSLLHAEHSIRLAREIPPRGCLAREVLAHERRHAEVNRRTLREAAEGLRATARAWAARAQAQAPNAGAAALQLQEGLTEAVEPVLARLRAAREAGHDAIDTPQEYRRLGRVCPADQRRLSQRLRAH</sequence>
<evidence type="ECO:0000313" key="2">
    <source>
        <dbReference type="Proteomes" id="UP000689967"/>
    </source>
</evidence>
<dbReference type="Proteomes" id="UP000689967">
    <property type="component" value="Unassembled WGS sequence"/>
</dbReference>
<organism evidence="1 2">
    <name type="scientific">Falsiroseomonas oleicola</name>
    <dbReference type="NCBI Taxonomy" id="2801474"/>
    <lineage>
        <taxon>Bacteria</taxon>
        <taxon>Pseudomonadati</taxon>
        <taxon>Pseudomonadota</taxon>
        <taxon>Alphaproteobacteria</taxon>
        <taxon>Acetobacterales</taxon>
        <taxon>Roseomonadaceae</taxon>
        <taxon>Falsiroseomonas</taxon>
    </lineage>
</organism>
<evidence type="ECO:0000313" key="1">
    <source>
        <dbReference type="EMBL" id="MBU8544144.1"/>
    </source>
</evidence>
<protein>
    <recommendedName>
        <fullName evidence="3">DUF922 domain-containing protein</fullName>
    </recommendedName>
</protein>
<comment type="caution">
    <text evidence="1">The sequence shown here is derived from an EMBL/GenBank/DDBJ whole genome shotgun (WGS) entry which is preliminary data.</text>
</comment>
<reference evidence="1 2" key="1">
    <citation type="submission" date="2021-01" db="EMBL/GenBank/DDBJ databases">
        <title>Roseomonas sp. nov, a bacterium isolated from an oil production mixture in Yumen Oilfield.</title>
        <authorList>
            <person name="Wu D."/>
        </authorList>
    </citation>
    <scope>NUCLEOTIDE SEQUENCE [LARGE SCALE GENOMIC DNA]</scope>
    <source>
        <strain evidence="1 2">ROY-5-3</strain>
    </source>
</reference>
<dbReference type="EMBL" id="JAERQM010000002">
    <property type="protein sequence ID" value="MBU8544144.1"/>
    <property type="molecule type" value="Genomic_DNA"/>
</dbReference>
<keyword evidence="2" id="KW-1185">Reference proteome</keyword>
<dbReference type="RefSeq" id="WP_216875030.1">
    <property type="nucleotide sequence ID" value="NZ_JAERQM010000002.1"/>
</dbReference>